<sequence>MVKKLIKKIMKKLRKVVVLTENGFEDEEVIYPIIRLKEAGFDVDIATPGAKLVLGRLNFPLELLVRYYGKLVDAKKLKTQDYVAVLIPGGFEAPDRMRQVGEILDFVRKMNKEKKLVAAFCHGPWVLISSGLLKGKRATGYIGIKDDIVNAGAKFVDEATVSDGNIITSRHPRDVGEFMKVVLKALG</sequence>
<dbReference type="NCBIfam" id="TIGR01382">
    <property type="entry name" value="PfpI"/>
    <property type="match status" value="1"/>
</dbReference>
<gene>
    <name evidence="3" type="ORF">COU10_03360</name>
</gene>
<dbReference type="Proteomes" id="UP000230903">
    <property type="component" value="Unassembled WGS sequence"/>
</dbReference>
<name>A0A2H0UMN7_9BACT</name>
<evidence type="ECO:0000256" key="1">
    <source>
        <dbReference type="ARBA" id="ARBA00008542"/>
    </source>
</evidence>
<proteinExistence type="inferred from homology"/>
<dbReference type="SUPFAM" id="SSF52317">
    <property type="entry name" value="Class I glutamine amidotransferase-like"/>
    <property type="match status" value="1"/>
</dbReference>
<accession>A0A2H0UMN7</accession>
<dbReference type="GO" id="GO:0008233">
    <property type="term" value="F:peptidase activity"/>
    <property type="evidence" value="ECO:0007669"/>
    <property type="project" value="UniProtKB-KW"/>
</dbReference>
<dbReference type="InterPro" id="IPR002818">
    <property type="entry name" value="DJ-1/PfpI"/>
</dbReference>
<dbReference type="GO" id="GO:0006508">
    <property type="term" value="P:proteolysis"/>
    <property type="evidence" value="ECO:0007669"/>
    <property type="project" value="UniProtKB-KW"/>
</dbReference>
<organism evidence="3 4">
    <name type="scientific">Candidatus Harrisonbacteria bacterium CG10_big_fil_rev_8_21_14_0_10_45_28</name>
    <dbReference type="NCBI Taxonomy" id="1974586"/>
    <lineage>
        <taxon>Bacteria</taxon>
        <taxon>Candidatus Harrisoniibacteriota</taxon>
    </lineage>
</organism>
<feature type="domain" description="DJ-1/PfpI" evidence="2">
    <location>
        <begin position="14"/>
        <end position="184"/>
    </location>
</feature>
<dbReference type="Gene3D" id="3.40.50.880">
    <property type="match status" value="1"/>
</dbReference>
<dbReference type="InterPro" id="IPR029062">
    <property type="entry name" value="Class_I_gatase-like"/>
</dbReference>
<dbReference type="Pfam" id="PF01965">
    <property type="entry name" value="DJ-1_PfpI"/>
    <property type="match status" value="1"/>
</dbReference>
<dbReference type="InterPro" id="IPR006286">
    <property type="entry name" value="C56_PfpI-like"/>
</dbReference>
<dbReference type="AlphaFoldDB" id="A0A2H0UMN7"/>
<comment type="similarity">
    <text evidence="1">Belongs to the peptidase C56 family.</text>
</comment>
<dbReference type="PANTHER" id="PTHR42733:SF13">
    <property type="entry name" value="DJ-1_PFPI DOMAIN-CONTAINING PROTEIN"/>
    <property type="match status" value="1"/>
</dbReference>
<keyword evidence="3" id="KW-0378">Hydrolase</keyword>
<keyword evidence="3" id="KW-0645">Protease</keyword>
<dbReference type="PROSITE" id="PS51276">
    <property type="entry name" value="PEPTIDASE_C56_PFPI"/>
    <property type="match status" value="1"/>
</dbReference>
<comment type="caution">
    <text evidence="3">The sequence shown here is derived from an EMBL/GenBank/DDBJ whole genome shotgun (WGS) entry which is preliminary data.</text>
</comment>
<protein>
    <submittedName>
        <fullName evidence="3">Protease</fullName>
    </submittedName>
</protein>
<evidence type="ECO:0000313" key="3">
    <source>
        <dbReference type="EMBL" id="PIR87682.1"/>
    </source>
</evidence>
<dbReference type="PANTHER" id="PTHR42733">
    <property type="entry name" value="DJ-1 PROTEIN"/>
    <property type="match status" value="1"/>
</dbReference>
<dbReference type="EMBL" id="PFBC01000052">
    <property type="protein sequence ID" value="PIR87682.1"/>
    <property type="molecule type" value="Genomic_DNA"/>
</dbReference>
<dbReference type="CDD" id="cd03134">
    <property type="entry name" value="GATase1_PfpI_like"/>
    <property type="match status" value="1"/>
</dbReference>
<evidence type="ECO:0000259" key="2">
    <source>
        <dbReference type="Pfam" id="PF01965"/>
    </source>
</evidence>
<evidence type="ECO:0000313" key="4">
    <source>
        <dbReference type="Proteomes" id="UP000230903"/>
    </source>
</evidence>
<reference evidence="4" key="1">
    <citation type="submission" date="2017-09" db="EMBL/GenBank/DDBJ databases">
        <title>Depth-based differentiation of microbial function through sediment-hosted aquifers and enrichment of novel symbionts in the deep terrestrial subsurface.</title>
        <authorList>
            <person name="Probst A.J."/>
            <person name="Ladd B."/>
            <person name="Jarett J.K."/>
            <person name="Geller-Mcgrath D.E."/>
            <person name="Sieber C.M.K."/>
            <person name="Emerson J.B."/>
            <person name="Anantharaman K."/>
            <person name="Thomas B.C."/>
            <person name="Malmstrom R."/>
            <person name="Stieglmeier M."/>
            <person name="Klingl A."/>
            <person name="Woyke T."/>
            <person name="Ryan C.M."/>
            <person name="Banfield J.F."/>
        </authorList>
    </citation>
    <scope>NUCLEOTIDE SEQUENCE [LARGE SCALE GENOMIC DNA]</scope>
</reference>